<proteinExistence type="predicted"/>
<feature type="transmembrane region" description="Helical" evidence="1">
    <location>
        <begin position="7"/>
        <end position="25"/>
    </location>
</feature>
<comment type="caution">
    <text evidence="2">The sequence shown here is derived from an EMBL/GenBank/DDBJ whole genome shotgun (WGS) entry which is preliminary data.</text>
</comment>
<dbReference type="Proteomes" id="UP000248066">
    <property type="component" value="Unassembled WGS sequence"/>
</dbReference>
<keyword evidence="1" id="KW-0812">Transmembrane</keyword>
<reference evidence="2 3" key="1">
    <citation type="submission" date="2017-10" db="EMBL/GenBank/DDBJ databases">
        <title>Bacillus sp. nov., a halophilic bacterium isolated from a Yangshapao Lake.</title>
        <authorList>
            <person name="Wang H."/>
        </authorList>
    </citation>
    <scope>NUCLEOTIDE SEQUENCE [LARGE SCALE GENOMIC DNA]</scope>
    <source>
        <strain evidence="2 3">YSP-3</strain>
    </source>
</reference>
<keyword evidence="1" id="KW-0472">Membrane</keyword>
<sequence>MSKERFFLQYGLIIFISVFLLPPLTRWLGFYPADALRNVFGEPPSSPLIAIVVVTGIVMAMVWLLRSEYKKRVVHPSVEEYFAEREKRRQEKS</sequence>
<evidence type="ECO:0000256" key="1">
    <source>
        <dbReference type="SAM" id="Phobius"/>
    </source>
</evidence>
<keyword evidence="1" id="KW-1133">Transmembrane helix</keyword>
<name>A0A2W0HH65_9BACI</name>
<dbReference type="EMBL" id="PDOF01000002">
    <property type="protein sequence ID" value="PYZ96765.1"/>
    <property type="molecule type" value="Genomic_DNA"/>
</dbReference>
<accession>A0A2W0HH65</accession>
<organism evidence="2 3">
    <name type="scientific">Alteribacter lacisalsi</name>
    <dbReference type="NCBI Taxonomy" id="2045244"/>
    <lineage>
        <taxon>Bacteria</taxon>
        <taxon>Bacillati</taxon>
        <taxon>Bacillota</taxon>
        <taxon>Bacilli</taxon>
        <taxon>Bacillales</taxon>
        <taxon>Bacillaceae</taxon>
        <taxon>Alteribacter</taxon>
    </lineage>
</organism>
<keyword evidence="3" id="KW-1185">Reference proteome</keyword>
<dbReference type="RefSeq" id="WP_110520703.1">
    <property type="nucleotide sequence ID" value="NZ_PDOF01000002.1"/>
</dbReference>
<feature type="transmembrane region" description="Helical" evidence="1">
    <location>
        <begin position="45"/>
        <end position="65"/>
    </location>
</feature>
<protein>
    <submittedName>
        <fullName evidence="2">Uncharacterized protein</fullName>
    </submittedName>
</protein>
<dbReference type="AlphaFoldDB" id="A0A2W0HH65"/>
<evidence type="ECO:0000313" key="3">
    <source>
        <dbReference type="Proteomes" id="UP000248066"/>
    </source>
</evidence>
<gene>
    <name evidence="2" type="ORF">CR205_13840</name>
</gene>
<evidence type="ECO:0000313" key="2">
    <source>
        <dbReference type="EMBL" id="PYZ96765.1"/>
    </source>
</evidence>